<evidence type="ECO:0000313" key="3">
    <source>
        <dbReference type="Proteomes" id="UP000218785"/>
    </source>
</evidence>
<dbReference type="CDD" id="cd06578">
    <property type="entry name" value="HemD"/>
    <property type="match status" value="1"/>
</dbReference>
<evidence type="ECO:0000313" key="2">
    <source>
        <dbReference type="EMBL" id="BAZ02042.1"/>
    </source>
</evidence>
<dbReference type="KEGG" id="ttq:NIES37_60500"/>
<dbReference type="Pfam" id="PF02602">
    <property type="entry name" value="HEM4"/>
    <property type="match status" value="1"/>
</dbReference>
<dbReference type="AlphaFoldDB" id="A0A1Z4N8Q9"/>
<dbReference type="Gene3D" id="3.40.50.10090">
    <property type="match status" value="2"/>
</dbReference>
<dbReference type="GO" id="GO:0033014">
    <property type="term" value="P:tetrapyrrole biosynthetic process"/>
    <property type="evidence" value="ECO:0007669"/>
    <property type="project" value="InterPro"/>
</dbReference>
<reference evidence="2 3" key="1">
    <citation type="submission" date="2017-06" db="EMBL/GenBank/DDBJ databases">
        <title>Genome sequencing of cyanobaciteial culture collection at National Institute for Environmental Studies (NIES).</title>
        <authorList>
            <person name="Hirose Y."/>
            <person name="Shimura Y."/>
            <person name="Fujisawa T."/>
            <person name="Nakamura Y."/>
            <person name="Kawachi M."/>
        </authorList>
    </citation>
    <scope>NUCLEOTIDE SEQUENCE [LARGE SCALE GENOMIC DNA]</scope>
    <source>
        <strain evidence="2 3">NIES-37</strain>
    </source>
</reference>
<organism evidence="2 3">
    <name type="scientific">Tolypothrix tenuis PCC 7101</name>
    <dbReference type="NCBI Taxonomy" id="231146"/>
    <lineage>
        <taxon>Bacteria</taxon>
        <taxon>Bacillati</taxon>
        <taxon>Cyanobacteriota</taxon>
        <taxon>Cyanophyceae</taxon>
        <taxon>Nostocales</taxon>
        <taxon>Tolypothrichaceae</taxon>
        <taxon>Tolypothrix</taxon>
    </lineage>
</organism>
<name>A0A1Z4N8Q9_9CYAN</name>
<proteinExistence type="predicted"/>
<dbReference type="InterPro" id="IPR036108">
    <property type="entry name" value="4pyrrol_syn_uPrphyn_synt_sf"/>
</dbReference>
<dbReference type="RefSeq" id="WP_096584292.1">
    <property type="nucleotide sequence ID" value="NZ_CAWNJS010000001.1"/>
</dbReference>
<dbReference type="GO" id="GO:0004852">
    <property type="term" value="F:uroporphyrinogen-III synthase activity"/>
    <property type="evidence" value="ECO:0007669"/>
    <property type="project" value="InterPro"/>
</dbReference>
<gene>
    <name evidence="2" type="ORF">NIES37_60500</name>
</gene>
<keyword evidence="3" id="KW-1185">Reference proteome</keyword>
<dbReference type="PANTHER" id="PTHR38020:SF1">
    <property type="entry name" value="UROPORPHYRINOGEN-III SYNTHASE"/>
    <property type="match status" value="1"/>
</dbReference>
<dbReference type="EMBL" id="AP018248">
    <property type="protein sequence ID" value="BAZ02042.1"/>
    <property type="molecule type" value="Genomic_DNA"/>
</dbReference>
<accession>A0A1Z4N8Q9</accession>
<sequence>MTNDKKLPLYGKRILVTAPRNYASRLSEVIIKKGGLPFLMPTIETTSLTDYAELDAVLRRIDEFDWIAFTSRNGINAFFQRLNVLNISLSALNNCKLCAIGKDAELLLSLCRRVDLIPAESSPVGIVNELAKIADIHQQKILAPVPEVVGMPEPDVVPNFIAGLQKLGMQVTRVPSYMTAGLDQNIYAVELDLLRQGMIDVIAFSSTVEIESFLTMVNSKSDYQHSVIACFGPYTAANAKKLGLEVAILSQDYSSFAGFADAIAQFFHKP</sequence>
<dbReference type="PANTHER" id="PTHR38020">
    <property type="entry name" value="UROPORPHYRINOGEN-III SYNTHASE"/>
    <property type="match status" value="1"/>
</dbReference>
<dbReference type="InterPro" id="IPR003754">
    <property type="entry name" value="4pyrrol_synth_uPrphyn_synth"/>
</dbReference>
<dbReference type="Proteomes" id="UP000218785">
    <property type="component" value="Chromosome"/>
</dbReference>
<dbReference type="SUPFAM" id="SSF69618">
    <property type="entry name" value="HemD-like"/>
    <property type="match status" value="1"/>
</dbReference>
<feature type="domain" description="Tetrapyrrole biosynthesis uroporphyrinogen III synthase" evidence="1">
    <location>
        <begin position="25"/>
        <end position="255"/>
    </location>
</feature>
<evidence type="ECO:0000259" key="1">
    <source>
        <dbReference type="Pfam" id="PF02602"/>
    </source>
</evidence>
<protein>
    <submittedName>
        <fullName evidence="2">Uroporphyrinogen III synthase HEM4</fullName>
    </submittedName>
</protein>